<name>A0A327SB41_9FLAO</name>
<dbReference type="RefSeq" id="WP_111625813.1">
    <property type="nucleotide sequence ID" value="NZ_QLLQ01000004.1"/>
</dbReference>
<dbReference type="InterPro" id="IPR027271">
    <property type="entry name" value="Acetolactate_synth/TF_NikR_C"/>
</dbReference>
<dbReference type="SUPFAM" id="SSF55021">
    <property type="entry name" value="ACT-like"/>
    <property type="match status" value="1"/>
</dbReference>
<dbReference type="Gene3D" id="3.30.70.1150">
    <property type="entry name" value="ACT-like. Chain A, domain 2"/>
    <property type="match status" value="1"/>
</dbReference>
<proteinExistence type="predicted"/>
<protein>
    <submittedName>
        <fullName evidence="2">Acetolactate synthase small subunit</fullName>
    </submittedName>
</protein>
<evidence type="ECO:0000313" key="3">
    <source>
        <dbReference type="Proteomes" id="UP000248987"/>
    </source>
</evidence>
<organism evidence="2 3">
    <name type="scientific">Gelidibacter algens</name>
    <dbReference type="NCBI Taxonomy" id="49280"/>
    <lineage>
        <taxon>Bacteria</taxon>
        <taxon>Pseudomonadati</taxon>
        <taxon>Bacteroidota</taxon>
        <taxon>Flavobacteriia</taxon>
        <taxon>Flavobacteriales</taxon>
        <taxon>Flavobacteriaceae</taxon>
        <taxon>Gelidibacter</taxon>
    </lineage>
</organism>
<gene>
    <name evidence="2" type="ORF">LX77_01445</name>
</gene>
<evidence type="ECO:0000259" key="1">
    <source>
        <dbReference type="Pfam" id="PF10369"/>
    </source>
</evidence>
<evidence type="ECO:0000313" key="2">
    <source>
        <dbReference type="EMBL" id="RAJ25144.1"/>
    </source>
</evidence>
<accession>A0A327SB41</accession>
<dbReference type="Proteomes" id="UP000248987">
    <property type="component" value="Unassembled WGS sequence"/>
</dbReference>
<reference evidence="2 3" key="1">
    <citation type="submission" date="2018-06" db="EMBL/GenBank/DDBJ databases">
        <title>Genomic Encyclopedia of Archaeal and Bacterial Type Strains, Phase II (KMG-II): from individual species to whole genera.</title>
        <authorList>
            <person name="Goeker M."/>
        </authorList>
    </citation>
    <scope>NUCLEOTIDE SEQUENCE [LARGE SCALE GENOMIC DNA]</scope>
    <source>
        <strain evidence="2 3">DSM 12408</strain>
    </source>
</reference>
<keyword evidence="3" id="KW-1185">Reference proteome</keyword>
<dbReference type="InterPro" id="IPR045865">
    <property type="entry name" value="ACT-like_dom_sf"/>
</dbReference>
<feature type="domain" description="Acetolactate synthase small subunit C-terminal" evidence="1">
    <location>
        <begin position="90"/>
        <end position="159"/>
    </location>
</feature>
<comment type="caution">
    <text evidence="2">The sequence shown here is derived from an EMBL/GenBank/DDBJ whole genome shotgun (WGS) entry which is preliminary data.</text>
</comment>
<dbReference type="InterPro" id="IPR019455">
    <property type="entry name" value="Acetolactate_synth_ssu_C"/>
</dbReference>
<sequence length="161" mass="18693">MKNKFFTLEILVENKLWVLSKIIEVFQIKRINLISLYKSNLVLGKKSNLIIELYSNSLCLVNIIECLKRIENVNSIIILPERNIVKIIVALFKIRTSLQMNNSIINDVVLQFQARILESTQDYTIILLADTNDKINLLYEILEPHEILEFSRSSNVLMSTI</sequence>
<dbReference type="AlphaFoldDB" id="A0A327SB41"/>
<dbReference type="Pfam" id="PF10369">
    <property type="entry name" value="ALS_ss_C"/>
    <property type="match status" value="1"/>
</dbReference>
<dbReference type="EMBL" id="QLLQ01000004">
    <property type="protein sequence ID" value="RAJ25144.1"/>
    <property type="molecule type" value="Genomic_DNA"/>
</dbReference>